<protein>
    <submittedName>
        <fullName evidence="1">Uncharacterized protein</fullName>
    </submittedName>
</protein>
<organism evidence="1 2">
    <name type="scientific">Armadillidium nasatum</name>
    <dbReference type="NCBI Taxonomy" id="96803"/>
    <lineage>
        <taxon>Eukaryota</taxon>
        <taxon>Metazoa</taxon>
        <taxon>Ecdysozoa</taxon>
        <taxon>Arthropoda</taxon>
        <taxon>Crustacea</taxon>
        <taxon>Multicrustacea</taxon>
        <taxon>Malacostraca</taxon>
        <taxon>Eumalacostraca</taxon>
        <taxon>Peracarida</taxon>
        <taxon>Isopoda</taxon>
        <taxon>Oniscidea</taxon>
        <taxon>Crinocheta</taxon>
        <taxon>Armadillidiidae</taxon>
        <taxon>Armadillidium</taxon>
    </lineage>
</organism>
<comment type="caution">
    <text evidence="1">The sequence shown here is derived from an EMBL/GenBank/DDBJ whole genome shotgun (WGS) entry which is preliminary data.</text>
</comment>
<name>A0A5N5TEE0_9CRUS</name>
<dbReference type="EMBL" id="SEYY01002127">
    <property type="protein sequence ID" value="KAB7504902.1"/>
    <property type="molecule type" value="Genomic_DNA"/>
</dbReference>
<evidence type="ECO:0000313" key="1">
    <source>
        <dbReference type="EMBL" id="KAB7504902.1"/>
    </source>
</evidence>
<gene>
    <name evidence="1" type="ORF">Anas_00353</name>
</gene>
<dbReference type="AlphaFoldDB" id="A0A5N5TEE0"/>
<sequence>MSFLCNTFNGENEPDKSTVVDSDVLWNSSNSSSSSLVQELRDFSRLTSSYKDFVSDQENPISSGCNPDTVTVLSRWAFSGRKGELFPNLRPSLLYMEHIETY</sequence>
<dbReference type="Proteomes" id="UP000326759">
    <property type="component" value="Unassembled WGS sequence"/>
</dbReference>
<reference evidence="1 2" key="1">
    <citation type="journal article" date="2019" name="PLoS Biol.">
        <title>Sex chromosomes control vertical transmission of feminizing Wolbachia symbionts in an isopod.</title>
        <authorList>
            <person name="Becking T."/>
            <person name="Chebbi M.A."/>
            <person name="Giraud I."/>
            <person name="Moumen B."/>
            <person name="Laverre T."/>
            <person name="Caubet Y."/>
            <person name="Peccoud J."/>
            <person name="Gilbert C."/>
            <person name="Cordaux R."/>
        </authorList>
    </citation>
    <scope>NUCLEOTIDE SEQUENCE [LARGE SCALE GENOMIC DNA]</scope>
    <source>
        <strain evidence="1">ANa2</strain>
        <tissue evidence="1">Whole body excluding digestive tract and cuticle</tissue>
    </source>
</reference>
<evidence type="ECO:0000313" key="2">
    <source>
        <dbReference type="Proteomes" id="UP000326759"/>
    </source>
</evidence>
<proteinExistence type="predicted"/>
<accession>A0A5N5TEE0</accession>
<keyword evidence="2" id="KW-1185">Reference proteome</keyword>